<proteinExistence type="predicted"/>
<dbReference type="EMBL" id="VTWT01000003">
    <property type="protein sequence ID" value="KAA9340211.1"/>
    <property type="molecule type" value="Genomic_DNA"/>
</dbReference>
<feature type="signal peptide" evidence="1">
    <location>
        <begin position="1"/>
        <end position="24"/>
    </location>
</feature>
<dbReference type="PROSITE" id="PS51257">
    <property type="entry name" value="PROKAR_LIPOPROTEIN"/>
    <property type="match status" value="1"/>
</dbReference>
<name>A0A5N1J138_9BACT</name>
<comment type="caution">
    <text evidence="2">The sequence shown here is derived from an EMBL/GenBank/DDBJ whole genome shotgun (WGS) entry which is preliminary data.</text>
</comment>
<sequence length="266" mass="30392">MDLMKKGNALILGLAVLLAFGCGSDNDTVAPDNANPAPQNFTKCQLIKDREDTLTSKYSYDSQGRLQERVYAYGRERFTYNSLGKILKWIRFTESLDTINVRTYEYNNDSLPIKVTSRSGMTSAGGIIAYHTQSMVYDSQKRIISNTTYNTSLAAITNKVNYSYPANNKVEIEGWELNRGTNTLQLHYNAQMTYDNNKTPWGDYPFFDPIVNHNELTYAIQFHQPYPYSHSRTSTYTFNAAGYPIQKIEVTDGRYTMVSTYTYNCQ</sequence>
<evidence type="ECO:0000313" key="2">
    <source>
        <dbReference type="EMBL" id="KAA9340211.1"/>
    </source>
</evidence>
<accession>A0A5N1J138</accession>
<reference evidence="2 3" key="1">
    <citation type="submission" date="2019-09" db="EMBL/GenBank/DDBJ databases">
        <title>Genome sequence of Adhaeribacter sp. M2.</title>
        <authorList>
            <person name="Srinivasan S."/>
        </authorList>
    </citation>
    <scope>NUCLEOTIDE SEQUENCE [LARGE SCALE GENOMIC DNA]</scope>
    <source>
        <strain evidence="2 3">M2</strain>
    </source>
</reference>
<dbReference type="Proteomes" id="UP000326570">
    <property type="component" value="Unassembled WGS sequence"/>
</dbReference>
<protein>
    <recommendedName>
        <fullName evidence="4">DUF4595 domain-containing protein</fullName>
    </recommendedName>
</protein>
<keyword evidence="1" id="KW-0732">Signal</keyword>
<dbReference type="RefSeq" id="WP_150903284.1">
    <property type="nucleotide sequence ID" value="NZ_VTWT01000003.1"/>
</dbReference>
<dbReference type="AlphaFoldDB" id="A0A5N1J138"/>
<evidence type="ECO:0000256" key="1">
    <source>
        <dbReference type="SAM" id="SignalP"/>
    </source>
</evidence>
<gene>
    <name evidence="2" type="ORF">F0P94_07640</name>
</gene>
<organism evidence="2 3">
    <name type="scientific">Adhaeribacter soli</name>
    <dbReference type="NCBI Taxonomy" id="2607655"/>
    <lineage>
        <taxon>Bacteria</taxon>
        <taxon>Pseudomonadati</taxon>
        <taxon>Bacteroidota</taxon>
        <taxon>Cytophagia</taxon>
        <taxon>Cytophagales</taxon>
        <taxon>Hymenobacteraceae</taxon>
        <taxon>Adhaeribacter</taxon>
    </lineage>
</organism>
<evidence type="ECO:0000313" key="3">
    <source>
        <dbReference type="Proteomes" id="UP000326570"/>
    </source>
</evidence>
<keyword evidence="3" id="KW-1185">Reference proteome</keyword>
<evidence type="ECO:0008006" key="4">
    <source>
        <dbReference type="Google" id="ProtNLM"/>
    </source>
</evidence>
<feature type="chain" id="PRO_5025030405" description="DUF4595 domain-containing protein" evidence="1">
    <location>
        <begin position="25"/>
        <end position="266"/>
    </location>
</feature>